<dbReference type="AlphaFoldDB" id="A0A1I0Y6H7"/>
<evidence type="ECO:0000256" key="1">
    <source>
        <dbReference type="ARBA" id="ARBA00004496"/>
    </source>
</evidence>
<dbReference type="Pfam" id="PF14011">
    <property type="entry name" value="ESX-1_EspG"/>
    <property type="match status" value="1"/>
</dbReference>
<keyword evidence="4" id="KW-0143">Chaperone</keyword>
<dbReference type="Proteomes" id="UP000243799">
    <property type="component" value="Unassembled WGS sequence"/>
</dbReference>
<evidence type="ECO:0000256" key="4">
    <source>
        <dbReference type="ARBA" id="ARBA00023186"/>
    </source>
</evidence>
<gene>
    <name evidence="6" type="ORF">SAMN05216266_104275</name>
</gene>
<feature type="compositionally biased region" description="Polar residues" evidence="5">
    <location>
        <begin position="221"/>
        <end position="232"/>
    </location>
</feature>
<sequence>MPAQEFFSPVAFDFLWEAMRIGELPYPLQVRSHGATEDERSALRQRVNLELKARDMRDGNGRLEPHIEDWLILLARPSLSIDALHIPDFQAPPVGILAASDGTNAVVAIQDADGIWVRPIYPEGLASAVVDLLPSSPRGTEASITLPLDEALGIPPARSMAASGSPTTPAEPAEPAEQELGRRKDRKQPRPRGGLSERPTDPRQAYAQLAGQPRLRGGQLAANSRNSLGSRQRSPVLGWFDTASGRYLSLSRAGSDGREWVTVSPADPKTLRSRLGEMLAVVSDAR</sequence>
<protein>
    <submittedName>
        <fullName evidence="6">EspG family protein</fullName>
    </submittedName>
</protein>
<keyword evidence="3" id="KW-0963">Cytoplasm</keyword>
<comment type="similarity">
    <text evidence="2">Belongs to the EspG family.</text>
</comment>
<dbReference type="InterPro" id="IPR025734">
    <property type="entry name" value="EspG"/>
</dbReference>
<evidence type="ECO:0000256" key="3">
    <source>
        <dbReference type="ARBA" id="ARBA00022490"/>
    </source>
</evidence>
<organism evidence="6 7">
    <name type="scientific">Amycolatopsis marina</name>
    <dbReference type="NCBI Taxonomy" id="490629"/>
    <lineage>
        <taxon>Bacteria</taxon>
        <taxon>Bacillati</taxon>
        <taxon>Actinomycetota</taxon>
        <taxon>Actinomycetes</taxon>
        <taxon>Pseudonocardiales</taxon>
        <taxon>Pseudonocardiaceae</taxon>
        <taxon>Amycolatopsis</taxon>
    </lineage>
</organism>
<proteinExistence type="inferred from homology"/>
<evidence type="ECO:0000313" key="6">
    <source>
        <dbReference type="EMBL" id="SFB08995.1"/>
    </source>
</evidence>
<name>A0A1I0Y6H7_9PSEU</name>
<evidence type="ECO:0000256" key="5">
    <source>
        <dbReference type="SAM" id="MobiDB-lite"/>
    </source>
</evidence>
<evidence type="ECO:0000256" key="2">
    <source>
        <dbReference type="ARBA" id="ARBA00006411"/>
    </source>
</evidence>
<comment type="subcellular location">
    <subcellularLocation>
        <location evidence="1">Cytoplasm</location>
    </subcellularLocation>
</comment>
<dbReference type="OrthoDB" id="5175124at2"/>
<keyword evidence="7" id="KW-1185">Reference proteome</keyword>
<reference evidence="7" key="1">
    <citation type="submission" date="2016-10" db="EMBL/GenBank/DDBJ databases">
        <authorList>
            <person name="Varghese N."/>
            <person name="Submissions S."/>
        </authorList>
    </citation>
    <scope>NUCLEOTIDE SEQUENCE [LARGE SCALE GENOMIC DNA]</scope>
    <source>
        <strain evidence="7">CGMCC 4.3568</strain>
    </source>
</reference>
<feature type="region of interest" description="Disordered" evidence="5">
    <location>
        <begin position="156"/>
        <end position="232"/>
    </location>
</feature>
<dbReference type="STRING" id="490629.SAMN05216266_104275"/>
<dbReference type="EMBL" id="FOKG01000004">
    <property type="protein sequence ID" value="SFB08995.1"/>
    <property type="molecule type" value="Genomic_DNA"/>
</dbReference>
<accession>A0A1I0Y6H7</accession>
<evidence type="ECO:0000313" key="7">
    <source>
        <dbReference type="Proteomes" id="UP000243799"/>
    </source>
</evidence>